<feature type="region of interest" description="Disordered" evidence="3">
    <location>
        <begin position="125"/>
        <end position="151"/>
    </location>
</feature>
<evidence type="ECO:0000256" key="3">
    <source>
        <dbReference type="SAM" id="MobiDB-lite"/>
    </source>
</evidence>
<dbReference type="InterPro" id="IPR036165">
    <property type="entry name" value="YefM-like_sf"/>
</dbReference>
<dbReference type="NCBIfam" id="TIGR01552">
    <property type="entry name" value="phd_fam"/>
    <property type="match status" value="1"/>
</dbReference>
<protein>
    <recommendedName>
        <fullName evidence="2">Antitoxin</fullName>
    </recommendedName>
</protein>
<dbReference type="AlphaFoldDB" id="A4TBB6"/>
<comment type="function">
    <text evidence="2">Antitoxin component of a type II toxin-antitoxin (TA) system.</text>
</comment>
<dbReference type="InterPro" id="IPR006442">
    <property type="entry name" value="Antitoxin_Phd/YefM"/>
</dbReference>
<dbReference type="Gene3D" id="3.40.1620.10">
    <property type="entry name" value="YefM-like domain"/>
    <property type="match status" value="1"/>
</dbReference>
<dbReference type="KEGG" id="mgi:Mflv_3019"/>
<reference evidence="4" key="2">
    <citation type="journal article" date="2013" name="PLoS ONE">
        <title>A Gene Expression Study of the Activities of Aromatic Ring-Cleavage Dioxygenases in Mycobacterium gilvum PYR-GCK to Changes in Salinity and pH during Pyrene Degradation.</title>
        <authorList>
            <person name="Badejo A.C."/>
            <person name="Badejo A.O."/>
            <person name="Shin K.H."/>
            <person name="Chai Y.G."/>
        </authorList>
    </citation>
    <scope>NUCLEOTIDE SEQUENCE [LARGE SCALE GENOMIC DNA]</scope>
    <source>
        <strain evidence="4">PYR-GCK</strain>
    </source>
</reference>
<name>A4TBB6_MYCGI</name>
<proteinExistence type="inferred from homology"/>
<evidence type="ECO:0000313" key="4">
    <source>
        <dbReference type="EMBL" id="ABP45496.1"/>
    </source>
</evidence>
<evidence type="ECO:0000256" key="2">
    <source>
        <dbReference type="RuleBase" id="RU362080"/>
    </source>
</evidence>
<dbReference type="FunFam" id="3.40.1620.10:FF:000002">
    <property type="entry name" value="Antitoxin"/>
    <property type="match status" value="1"/>
</dbReference>
<feature type="compositionally biased region" description="Basic and acidic residues" evidence="3">
    <location>
        <begin position="141"/>
        <end position="151"/>
    </location>
</feature>
<sequence length="151" mass="16345">MQLGRKATSHRDIDRLGVTSTADESVYRPVADRASGLRRSISQVVVAALSSDMYKSWFSECTVYGVEVSVTELRAHLSDWLDRARAGGEVVITDRGIPVARLAALDSAGTLERLTAEGVIGKATAQRPVAAARSGPQPRRPVSDRVSDQRR</sequence>
<dbReference type="SUPFAM" id="SSF143120">
    <property type="entry name" value="YefM-like"/>
    <property type="match status" value="1"/>
</dbReference>
<dbReference type="GO" id="GO:0097351">
    <property type="term" value="F:toxin sequestering activity"/>
    <property type="evidence" value="ECO:0007669"/>
    <property type="project" value="TreeGrafter"/>
</dbReference>
<dbReference type="STRING" id="350054.Mflv_3019"/>
<reference evidence="4" key="1">
    <citation type="submission" date="2007-04" db="EMBL/GenBank/DDBJ databases">
        <authorList>
            <consortium name="US DOE Joint Genome Institute"/>
            <person name="Copeland A."/>
            <person name="Lucas S."/>
            <person name="Lapidus A."/>
            <person name="Barry K."/>
            <person name="Detter J.C."/>
            <person name="Glavina del Rio T."/>
            <person name="Hammon N."/>
            <person name="Israni S."/>
            <person name="Dalin E."/>
            <person name="Tice H."/>
            <person name="Pitluck S."/>
            <person name="Chain P."/>
            <person name="Malfatti S."/>
            <person name="Shin M."/>
            <person name="Vergez L."/>
            <person name="Schmutz J."/>
            <person name="Larimer F."/>
            <person name="Land M."/>
            <person name="Hauser L."/>
            <person name="Kyrpides N."/>
            <person name="Mikhailova N."/>
            <person name="Miller C."/>
            <person name="Richardson P."/>
        </authorList>
    </citation>
    <scope>NUCLEOTIDE SEQUENCE</scope>
    <source>
        <strain evidence="4">PYR-GCK</strain>
    </source>
</reference>
<dbReference type="Pfam" id="PF02604">
    <property type="entry name" value="PhdYeFM_antitox"/>
    <property type="match status" value="1"/>
</dbReference>
<dbReference type="InterPro" id="IPR051416">
    <property type="entry name" value="phD-YefM_TA_antitoxins"/>
</dbReference>
<accession>A4TBB6</accession>
<dbReference type="PANTHER" id="PTHR35377">
    <property type="entry name" value="ANTITOXIN VAPB49-RELATED-RELATED"/>
    <property type="match status" value="1"/>
</dbReference>
<dbReference type="PANTHER" id="PTHR35377:SF5">
    <property type="entry name" value="ANTITOXIN VAPB46"/>
    <property type="match status" value="1"/>
</dbReference>
<evidence type="ECO:0000256" key="1">
    <source>
        <dbReference type="ARBA" id="ARBA00009981"/>
    </source>
</evidence>
<dbReference type="eggNOG" id="COG4118">
    <property type="taxonomic scope" value="Bacteria"/>
</dbReference>
<dbReference type="EMBL" id="CP000656">
    <property type="protein sequence ID" value="ABP45496.1"/>
    <property type="molecule type" value="Genomic_DNA"/>
</dbReference>
<dbReference type="HOGENOM" id="CLU_1738457_0_0_11"/>
<organism evidence="4">
    <name type="scientific">Mycolicibacterium gilvum (strain PYR-GCK)</name>
    <name type="common">Mycobacterium gilvum (strain PYR-GCK)</name>
    <dbReference type="NCBI Taxonomy" id="350054"/>
    <lineage>
        <taxon>Bacteria</taxon>
        <taxon>Bacillati</taxon>
        <taxon>Actinomycetota</taxon>
        <taxon>Actinomycetes</taxon>
        <taxon>Mycobacteriales</taxon>
        <taxon>Mycobacteriaceae</taxon>
        <taxon>Mycolicibacterium</taxon>
    </lineage>
</organism>
<gene>
    <name evidence="4" type="ordered locus">Mflv_3019</name>
</gene>
<comment type="similarity">
    <text evidence="1 2">Belongs to the phD/YefM antitoxin family.</text>
</comment>